<evidence type="ECO:0000313" key="2">
    <source>
        <dbReference type="Proteomes" id="UP001314170"/>
    </source>
</evidence>
<protein>
    <submittedName>
        <fullName evidence="1">Uncharacterized protein</fullName>
    </submittedName>
</protein>
<accession>A0AAV1RY41</accession>
<sequence length="69" mass="7188">MAISTSISQIPQGSGCHELINRSNIVTRSFMSIGVGVGFEQQLSHSHVCLSITVIGSTGLAPAFNCLLA</sequence>
<dbReference type="Proteomes" id="UP001314170">
    <property type="component" value="Unassembled WGS sequence"/>
</dbReference>
<keyword evidence="2" id="KW-1185">Reference proteome</keyword>
<dbReference type="EMBL" id="CAWUPB010001160">
    <property type="protein sequence ID" value="CAK7342215.1"/>
    <property type="molecule type" value="Genomic_DNA"/>
</dbReference>
<reference evidence="1 2" key="1">
    <citation type="submission" date="2024-01" db="EMBL/GenBank/DDBJ databases">
        <authorList>
            <person name="Waweru B."/>
        </authorList>
    </citation>
    <scope>NUCLEOTIDE SEQUENCE [LARGE SCALE GENOMIC DNA]</scope>
</reference>
<evidence type="ECO:0000313" key="1">
    <source>
        <dbReference type="EMBL" id="CAK7342215.1"/>
    </source>
</evidence>
<organism evidence="1 2">
    <name type="scientific">Dovyalis caffra</name>
    <dbReference type="NCBI Taxonomy" id="77055"/>
    <lineage>
        <taxon>Eukaryota</taxon>
        <taxon>Viridiplantae</taxon>
        <taxon>Streptophyta</taxon>
        <taxon>Embryophyta</taxon>
        <taxon>Tracheophyta</taxon>
        <taxon>Spermatophyta</taxon>
        <taxon>Magnoliopsida</taxon>
        <taxon>eudicotyledons</taxon>
        <taxon>Gunneridae</taxon>
        <taxon>Pentapetalae</taxon>
        <taxon>rosids</taxon>
        <taxon>fabids</taxon>
        <taxon>Malpighiales</taxon>
        <taxon>Salicaceae</taxon>
        <taxon>Flacourtieae</taxon>
        <taxon>Dovyalis</taxon>
    </lineage>
</organism>
<comment type="caution">
    <text evidence="1">The sequence shown here is derived from an EMBL/GenBank/DDBJ whole genome shotgun (WGS) entry which is preliminary data.</text>
</comment>
<dbReference type="AlphaFoldDB" id="A0AAV1RY41"/>
<gene>
    <name evidence="1" type="ORF">DCAF_LOCUS16677</name>
</gene>
<proteinExistence type="predicted"/>
<name>A0AAV1RY41_9ROSI</name>